<dbReference type="PANTHER" id="PTHR46337:SF1">
    <property type="entry name" value="RCC1-LIKE G EXCHANGING FACTOR-LIKE PROTEIN"/>
    <property type="match status" value="1"/>
</dbReference>
<sequence>MFTKSFCQCRHLSTKSPPSKASQKLSSVYGAGLSASGALAIPSLVVNTKIIPPRFVKSPRRISALNFSEITHVASGFGFSLFSSRNKLYGSGLNNYSQITAIETSSGGQDYYISKKHIPLPRGGIIVGIAAGRAHSLVAFKDWVCAFGHNVHGQCGLDPEQQEVVVQSSDPQAASTSLLNETPILDVHCSLDSSFILTTKGEVYAFGLNEDGQCANEEFGIQVNPSKIKGDTTGEEIVAVTGSTDTILAISKKGDLFAWGQNEHHQAGLGNTSLQVTTSCHVPIAKRIVSAGATACSCVALDTDGIVYTWGTQFLGQGPRITKVSQPTPLDQPLFNNKKVVKVFAGNTCAGALNEDGEFFIWGLNRFGQLGIDSEKDQLFPLQIYFPNDVCSASLGTDHSLFLMK</sequence>
<dbReference type="PROSITE" id="PS50012">
    <property type="entry name" value="RCC1_3"/>
    <property type="match status" value="4"/>
</dbReference>
<feature type="repeat" description="RCC1" evidence="1">
    <location>
        <begin position="201"/>
        <end position="253"/>
    </location>
</feature>
<dbReference type="InterPro" id="IPR000408">
    <property type="entry name" value="Reg_chr_condens"/>
</dbReference>
<dbReference type="Gene3D" id="2.130.10.30">
    <property type="entry name" value="Regulator of chromosome condensation 1/beta-lactamase-inhibitor protein II"/>
    <property type="match status" value="2"/>
</dbReference>
<feature type="repeat" description="RCC1" evidence="1">
    <location>
        <begin position="254"/>
        <end position="304"/>
    </location>
</feature>
<dbReference type="AlphaFoldDB" id="A0AAF3FAE2"/>
<accession>A0AAF3FAE2</accession>
<dbReference type="GO" id="GO:0019843">
    <property type="term" value="F:rRNA binding"/>
    <property type="evidence" value="ECO:0007669"/>
    <property type="project" value="TreeGrafter"/>
</dbReference>
<dbReference type="PRINTS" id="PR00633">
    <property type="entry name" value="RCCNDNSATION"/>
</dbReference>
<dbReference type="InterPro" id="IPR053035">
    <property type="entry name" value="Mitochondrial_GEF_domain"/>
</dbReference>
<organism evidence="2 3">
    <name type="scientific">Mesorhabditis belari</name>
    <dbReference type="NCBI Taxonomy" id="2138241"/>
    <lineage>
        <taxon>Eukaryota</taxon>
        <taxon>Metazoa</taxon>
        <taxon>Ecdysozoa</taxon>
        <taxon>Nematoda</taxon>
        <taxon>Chromadorea</taxon>
        <taxon>Rhabditida</taxon>
        <taxon>Rhabditina</taxon>
        <taxon>Rhabditomorpha</taxon>
        <taxon>Rhabditoidea</taxon>
        <taxon>Rhabditidae</taxon>
        <taxon>Mesorhabditinae</taxon>
        <taxon>Mesorhabditis</taxon>
    </lineage>
</organism>
<evidence type="ECO:0000313" key="3">
    <source>
        <dbReference type="WBParaSite" id="MBELARI_LOCUS3793"/>
    </source>
</evidence>
<dbReference type="GO" id="GO:0005085">
    <property type="term" value="F:guanyl-nucleotide exchange factor activity"/>
    <property type="evidence" value="ECO:0007669"/>
    <property type="project" value="TreeGrafter"/>
</dbReference>
<name>A0AAF3FAE2_9BILA</name>
<dbReference type="InterPro" id="IPR009091">
    <property type="entry name" value="RCC1/BLIP-II"/>
</dbReference>
<evidence type="ECO:0000256" key="1">
    <source>
        <dbReference type="PROSITE-ProRule" id="PRU00235"/>
    </source>
</evidence>
<dbReference type="Pfam" id="PF00415">
    <property type="entry name" value="RCC1"/>
    <property type="match status" value="1"/>
</dbReference>
<dbReference type="WBParaSite" id="MBELARI_LOCUS3793">
    <property type="protein sequence ID" value="MBELARI_LOCUS3793"/>
    <property type="gene ID" value="MBELARI_LOCUS3793"/>
</dbReference>
<feature type="repeat" description="RCC1" evidence="1">
    <location>
        <begin position="305"/>
        <end position="356"/>
    </location>
</feature>
<reference evidence="3" key="1">
    <citation type="submission" date="2024-02" db="UniProtKB">
        <authorList>
            <consortium name="WormBaseParasite"/>
        </authorList>
    </citation>
    <scope>IDENTIFICATION</scope>
</reference>
<dbReference type="Proteomes" id="UP000887575">
    <property type="component" value="Unassembled WGS sequence"/>
</dbReference>
<proteinExistence type="predicted"/>
<keyword evidence="2" id="KW-1185">Reference proteome</keyword>
<feature type="repeat" description="RCC1" evidence="1">
    <location>
        <begin position="357"/>
        <end position="405"/>
    </location>
</feature>
<dbReference type="PANTHER" id="PTHR46337">
    <property type="entry name" value="RCC1-LIKE G EXCHANGING FACTOR-LIKE PROTEIN"/>
    <property type="match status" value="1"/>
</dbReference>
<dbReference type="GO" id="GO:0070131">
    <property type="term" value="P:positive regulation of mitochondrial translation"/>
    <property type="evidence" value="ECO:0007669"/>
    <property type="project" value="TreeGrafter"/>
</dbReference>
<dbReference type="SUPFAM" id="SSF50965">
    <property type="entry name" value="Galactose oxidase, central domain"/>
    <property type="match status" value="1"/>
</dbReference>
<dbReference type="SUPFAM" id="SSF50985">
    <property type="entry name" value="RCC1/BLIP-II"/>
    <property type="match status" value="1"/>
</dbReference>
<dbReference type="InterPro" id="IPR011043">
    <property type="entry name" value="Gal_Oxase/kelch_b-propeller"/>
</dbReference>
<dbReference type="GO" id="GO:0005743">
    <property type="term" value="C:mitochondrial inner membrane"/>
    <property type="evidence" value="ECO:0007669"/>
    <property type="project" value="TreeGrafter"/>
</dbReference>
<dbReference type="Pfam" id="PF13540">
    <property type="entry name" value="RCC1_2"/>
    <property type="match status" value="1"/>
</dbReference>
<protein>
    <submittedName>
        <fullName evidence="3">Uncharacterized protein</fullName>
    </submittedName>
</protein>
<evidence type="ECO:0000313" key="2">
    <source>
        <dbReference type="Proteomes" id="UP000887575"/>
    </source>
</evidence>